<geneLocation type="plasmid" evidence="2 3">
    <name>unnamed4</name>
</geneLocation>
<proteinExistence type="predicted"/>
<accession>A0A974VXW2</accession>
<dbReference type="EMBL" id="CP070615">
    <property type="protein sequence ID" value="QSE87569.1"/>
    <property type="molecule type" value="Genomic_DNA"/>
</dbReference>
<dbReference type="Proteomes" id="UP000662986">
    <property type="component" value="Plasmid unnamed4"/>
</dbReference>
<dbReference type="RefSeq" id="WP_206004360.1">
    <property type="nucleotide sequence ID" value="NZ_CP070615.1"/>
</dbReference>
<gene>
    <name evidence="2" type="ORF">JWS13_02550</name>
</gene>
<evidence type="ECO:0000313" key="3">
    <source>
        <dbReference type="Proteomes" id="UP000662986"/>
    </source>
</evidence>
<evidence type="ECO:0000256" key="1">
    <source>
        <dbReference type="SAM" id="MobiDB-lite"/>
    </source>
</evidence>
<name>A0A974VXW2_9NOCA</name>
<keyword evidence="3" id="KW-1185">Reference proteome</keyword>
<protein>
    <recommendedName>
        <fullName evidence="4">Protein CcmA, bactofilin family</fullName>
    </recommendedName>
</protein>
<feature type="region of interest" description="Disordered" evidence="1">
    <location>
        <begin position="1"/>
        <end position="25"/>
    </location>
</feature>
<reference evidence="2 3" key="2">
    <citation type="journal article" date="2022" name="Arch. Microbiol.">
        <title>Rhodococcus pseudokoreensis sp. nov. isolated from the rhizosphere of young M26 apple rootstocks.</title>
        <authorList>
            <person name="Kampfer P."/>
            <person name="Glaeser S.P."/>
            <person name="Blom J."/>
            <person name="Wolf J."/>
            <person name="Benning S."/>
            <person name="Schloter M."/>
            <person name="Neumann-Schaal M."/>
        </authorList>
    </citation>
    <scope>NUCLEOTIDE SEQUENCE [LARGE SCALE GENOMIC DNA]</scope>
    <source>
        <strain evidence="2 3">R79</strain>
    </source>
</reference>
<evidence type="ECO:0000313" key="2">
    <source>
        <dbReference type="EMBL" id="QSE87569.1"/>
    </source>
</evidence>
<organism evidence="2 3">
    <name type="scientific">Rhodococcus pseudokoreensis</name>
    <dbReference type="NCBI Taxonomy" id="2811421"/>
    <lineage>
        <taxon>Bacteria</taxon>
        <taxon>Bacillati</taxon>
        <taxon>Actinomycetota</taxon>
        <taxon>Actinomycetes</taxon>
        <taxon>Mycobacteriales</taxon>
        <taxon>Nocardiaceae</taxon>
        <taxon>Rhodococcus</taxon>
    </lineage>
</organism>
<feature type="compositionally biased region" description="Basic residues" evidence="1">
    <location>
        <begin position="7"/>
        <end position="19"/>
    </location>
</feature>
<keyword evidence="2" id="KW-0614">Plasmid</keyword>
<evidence type="ECO:0008006" key="4">
    <source>
        <dbReference type="Google" id="ProtNLM"/>
    </source>
</evidence>
<reference evidence="2 3" key="1">
    <citation type="journal article" date="2021" name="Microbiol. Resour. Announc.">
        <title>Complete Genome Sequences of Two Rhodococcus sp. Strains with Large and Linear Chromosomes, Isolated from Apple Rhizosphere.</title>
        <authorList>
            <person name="Benning S."/>
            <person name="Brugnone N."/>
            <person name="Siani R."/>
            <person name="Kublik S."/>
            <person name="Schloter M."/>
            <person name="Rad V."/>
        </authorList>
    </citation>
    <scope>NUCLEOTIDE SEQUENCE [LARGE SCALE GENOMIC DNA]</scope>
    <source>
        <strain evidence="2 3">R79</strain>
    </source>
</reference>
<sequence>MGAPVKKSTRNSRRPRRGRSASPVRSYAEYTKRLAAGAKSVVIDADPENWLDLGHVPSEVEVKIIGQTCAGIAGGSIAAAGRCFVQASNHARVTAYEHAHIEAFDDSTVDARGKSHIVGTDNARIRAEDSAIVFAHSHCHVQAHGQALIAATDTTTVRIDGEAHVRVSGGVRIIGPGRPANVETHPISRLARHLNF</sequence>